<dbReference type="Gene3D" id="3.30.465.10">
    <property type="match status" value="1"/>
</dbReference>
<dbReference type="EMBL" id="CAVK010000193">
    <property type="protein sequence ID" value="CCW19339.1"/>
    <property type="molecule type" value="Genomic_DNA"/>
</dbReference>
<reference evidence="5 6" key="1">
    <citation type="submission" date="2013-03" db="EMBL/GenBank/DDBJ databases">
        <authorList>
            <person name="Le V."/>
        </authorList>
    </citation>
    <scope>NUCLEOTIDE SEQUENCE [LARGE SCALE GENOMIC DNA]</scope>
    <source>
        <strain evidence="5 6">BiD32</strain>
    </source>
</reference>
<accession>N1MRH7</accession>
<keyword evidence="6" id="KW-1185">Reference proteome</keyword>
<dbReference type="OrthoDB" id="9793944at2"/>
<dbReference type="PANTHER" id="PTHR42659:SF2">
    <property type="entry name" value="XANTHINE DEHYDROGENASE SUBUNIT C-RELATED"/>
    <property type="match status" value="1"/>
</dbReference>
<keyword evidence="3" id="KW-0560">Oxidoreductase</keyword>
<dbReference type="RefSeq" id="WP_006963159.1">
    <property type="nucleotide sequence ID" value="NZ_CAVK010000193.1"/>
</dbReference>
<dbReference type="Pfam" id="PF03450">
    <property type="entry name" value="CO_deh_flav_C"/>
    <property type="match status" value="1"/>
</dbReference>
<evidence type="ECO:0000256" key="2">
    <source>
        <dbReference type="ARBA" id="ARBA00022827"/>
    </source>
</evidence>
<dbReference type="PROSITE" id="PS51387">
    <property type="entry name" value="FAD_PCMH"/>
    <property type="match status" value="1"/>
</dbReference>
<dbReference type="Gene3D" id="3.30.43.10">
    <property type="entry name" value="Uridine Diphospho-n-acetylenolpyruvylglucosamine Reductase, domain 2"/>
    <property type="match status" value="1"/>
</dbReference>
<dbReference type="GO" id="GO:0071949">
    <property type="term" value="F:FAD binding"/>
    <property type="evidence" value="ECO:0007669"/>
    <property type="project" value="InterPro"/>
</dbReference>
<keyword evidence="2" id="KW-0274">FAD</keyword>
<protein>
    <recommendedName>
        <fullName evidence="4">FAD-binding PCMH-type domain-containing protein</fullName>
    </recommendedName>
</protein>
<evidence type="ECO:0000256" key="3">
    <source>
        <dbReference type="ARBA" id="ARBA00023002"/>
    </source>
</evidence>
<evidence type="ECO:0000313" key="6">
    <source>
        <dbReference type="Proteomes" id="UP000013201"/>
    </source>
</evidence>
<dbReference type="InterPro" id="IPR016169">
    <property type="entry name" value="FAD-bd_PCMH_sub2"/>
</dbReference>
<dbReference type="Proteomes" id="UP000013201">
    <property type="component" value="Unassembled WGS sequence"/>
</dbReference>
<proteinExistence type="predicted"/>
<dbReference type="GO" id="GO:0016491">
    <property type="term" value="F:oxidoreductase activity"/>
    <property type="evidence" value="ECO:0007669"/>
    <property type="project" value="UniProtKB-KW"/>
</dbReference>
<dbReference type="InterPro" id="IPR036318">
    <property type="entry name" value="FAD-bd_PCMH-like_sf"/>
</dbReference>
<evidence type="ECO:0000259" key="4">
    <source>
        <dbReference type="PROSITE" id="PS51387"/>
    </source>
</evidence>
<name>N1MRH7_9SPHN</name>
<feature type="domain" description="FAD-binding PCMH-type" evidence="4">
    <location>
        <begin position="2"/>
        <end position="180"/>
    </location>
</feature>
<dbReference type="Pfam" id="PF00941">
    <property type="entry name" value="FAD_binding_5"/>
    <property type="match status" value="1"/>
</dbReference>
<dbReference type="InterPro" id="IPR005107">
    <property type="entry name" value="CO_DH_flav_C"/>
</dbReference>
<comment type="caution">
    <text evidence="5">The sequence shown here is derived from an EMBL/GenBank/DDBJ whole genome shotgun (WGS) entry which is preliminary data.</text>
</comment>
<keyword evidence="1" id="KW-0285">Flavoprotein</keyword>
<evidence type="ECO:0000256" key="1">
    <source>
        <dbReference type="ARBA" id="ARBA00022630"/>
    </source>
</evidence>
<dbReference type="AlphaFoldDB" id="N1MRH7"/>
<dbReference type="SUPFAM" id="SSF56176">
    <property type="entry name" value="FAD-binding/transporter-associated domain-like"/>
    <property type="match status" value="1"/>
</dbReference>
<reference evidence="6" key="2">
    <citation type="submission" date="2013-04" db="EMBL/GenBank/DDBJ databases">
        <title>Bisphenol A degrading Sphingobium sp. strain BiD32.</title>
        <authorList>
            <person name="Nielsen J.L."/>
            <person name="Zhou N.A."/>
            <person name="Kjeldal H."/>
        </authorList>
    </citation>
    <scope>NUCLEOTIDE SEQUENCE [LARGE SCALE GENOMIC DNA]</scope>
    <source>
        <strain evidence="6">BiD32</strain>
    </source>
</reference>
<dbReference type="SMART" id="SM01092">
    <property type="entry name" value="CO_deh_flav_C"/>
    <property type="match status" value="1"/>
</dbReference>
<dbReference type="InterPro" id="IPR016166">
    <property type="entry name" value="FAD-bd_PCMH"/>
</dbReference>
<dbReference type="SUPFAM" id="SSF55447">
    <property type="entry name" value="CO dehydrogenase flavoprotein C-terminal domain-like"/>
    <property type="match status" value="1"/>
</dbReference>
<organism evidence="5 6">
    <name type="scientific">Sphingobium indicum BiD32</name>
    <dbReference type="NCBI Taxonomy" id="1301087"/>
    <lineage>
        <taxon>Bacteria</taxon>
        <taxon>Pseudomonadati</taxon>
        <taxon>Pseudomonadota</taxon>
        <taxon>Alphaproteobacteria</taxon>
        <taxon>Sphingomonadales</taxon>
        <taxon>Sphingomonadaceae</taxon>
        <taxon>Sphingobium</taxon>
    </lineage>
</organism>
<dbReference type="InterPro" id="IPR051312">
    <property type="entry name" value="Diverse_Substr_Oxidored"/>
</dbReference>
<dbReference type="Gene3D" id="3.30.390.50">
    <property type="entry name" value="CO dehydrogenase flavoprotein, C-terminal domain"/>
    <property type="match status" value="1"/>
</dbReference>
<dbReference type="InterPro" id="IPR002346">
    <property type="entry name" value="Mopterin_DH_FAD-bd"/>
</dbReference>
<evidence type="ECO:0000313" key="5">
    <source>
        <dbReference type="EMBL" id="CCW19339.1"/>
    </source>
</evidence>
<gene>
    <name evidence="5" type="ORF">EBBID32_37050</name>
</gene>
<dbReference type="PANTHER" id="PTHR42659">
    <property type="entry name" value="XANTHINE DEHYDROGENASE SUBUNIT C-RELATED"/>
    <property type="match status" value="1"/>
</dbReference>
<sequence>MVQLAPVETYHAPVSLTECLECLAGGEDNMVLLAGGLAIMPLLKNRSLRPNVLVDLSGVAELRRREIEADGTLVLGAMRRHREVYDDPLVRTRWSALADATSAIGDLQVQNRGTIGGNVVFGTVLTDLKQVAMCLDASLRIVGRAGNRKVSARDAFGDAAHALLAPDELLESMAFPAPPPGSGSAYRKFGITTNGRPVIGVAASLTIGADGICTGASIVIGGLVPAPCDARIAAQVLIGQSVDHEVIAHAAKAAAEEIKPQSDGRASAAYRRQLVRAIGQDALNDAWQRAIGTS</sequence>
<dbReference type="InterPro" id="IPR036683">
    <property type="entry name" value="CO_DH_flav_C_dom_sf"/>
</dbReference>
<dbReference type="InterPro" id="IPR016167">
    <property type="entry name" value="FAD-bd_PCMH_sub1"/>
</dbReference>